<proteinExistence type="predicted"/>
<organism evidence="1">
    <name type="scientific">hydrothermal vent metagenome</name>
    <dbReference type="NCBI Taxonomy" id="652676"/>
    <lineage>
        <taxon>unclassified sequences</taxon>
        <taxon>metagenomes</taxon>
        <taxon>ecological metagenomes</taxon>
    </lineage>
</organism>
<name>A0A160TS39_9ZZZZ</name>
<sequence>MRTFTLVARNSTGETIRNSRTTVSPRRVVDLWLADGSTGGRSRKDRNLGNRNLDFQSLNNGFCTASDRTVGTVEHTFALPSGSRVVGFRVRFSAPREFPHISIRLGHHTSERRGDRATLRAGGVQRLAHTVVHGANLDSVVDASPGSMVETVAHDGLRGTWTCCCALSAHDSQ</sequence>
<accession>A0A160TS39</accession>
<protein>
    <submittedName>
        <fullName evidence="1">Uncharacterized protein</fullName>
    </submittedName>
</protein>
<reference evidence="1" key="1">
    <citation type="submission" date="2015-10" db="EMBL/GenBank/DDBJ databases">
        <authorList>
            <person name="Gilbert D.G."/>
        </authorList>
    </citation>
    <scope>NUCLEOTIDE SEQUENCE</scope>
</reference>
<evidence type="ECO:0000313" key="1">
    <source>
        <dbReference type="EMBL" id="CUS53045.1"/>
    </source>
</evidence>
<dbReference type="EMBL" id="CZRL01000094">
    <property type="protein sequence ID" value="CUS53045.1"/>
    <property type="molecule type" value="Genomic_DNA"/>
</dbReference>
<dbReference type="AlphaFoldDB" id="A0A160TS39"/>
<gene>
    <name evidence="1" type="ORF">MGWOODY_XGa2717</name>
</gene>